<feature type="transmembrane region" description="Helical" evidence="1">
    <location>
        <begin position="138"/>
        <end position="159"/>
    </location>
</feature>
<dbReference type="EMBL" id="CAKOGP040000113">
    <property type="protein sequence ID" value="CAJ1930490.1"/>
    <property type="molecule type" value="Genomic_DNA"/>
</dbReference>
<proteinExistence type="predicted"/>
<reference evidence="3" key="1">
    <citation type="submission" date="2023-08" db="EMBL/GenBank/DDBJ databases">
        <authorList>
            <person name="Audoor S."/>
            <person name="Bilcke G."/>
        </authorList>
    </citation>
    <scope>NUCLEOTIDE SEQUENCE</scope>
</reference>
<dbReference type="AlphaFoldDB" id="A0AAD2CFR9"/>
<evidence type="ECO:0000256" key="2">
    <source>
        <dbReference type="SAM" id="SignalP"/>
    </source>
</evidence>
<keyword evidence="2" id="KW-0732">Signal</keyword>
<feature type="transmembrane region" description="Helical" evidence="1">
    <location>
        <begin position="171"/>
        <end position="188"/>
    </location>
</feature>
<comment type="caution">
    <text evidence="3">The sequence shown here is derived from an EMBL/GenBank/DDBJ whole genome shotgun (WGS) entry which is preliminary data.</text>
</comment>
<dbReference type="PANTHER" id="PTHR31303">
    <property type="entry name" value="CTP-DEPENDENT DIACYLGLYCEROL KINASE 1"/>
    <property type="match status" value="1"/>
</dbReference>
<dbReference type="InterPro" id="IPR037997">
    <property type="entry name" value="Dgk1-like"/>
</dbReference>
<feature type="transmembrane region" description="Helical" evidence="1">
    <location>
        <begin position="329"/>
        <end position="348"/>
    </location>
</feature>
<dbReference type="Proteomes" id="UP001295423">
    <property type="component" value="Unassembled WGS sequence"/>
</dbReference>
<protein>
    <recommendedName>
        <fullName evidence="5">Dolichol kinase</fullName>
    </recommendedName>
</protein>
<name>A0AAD2CFR9_9STRA</name>
<accession>A0AAD2CFR9</accession>
<evidence type="ECO:0000313" key="4">
    <source>
        <dbReference type="Proteomes" id="UP001295423"/>
    </source>
</evidence>
<keyword evidence="1" id="KW-0472">Membrane</keyword>
<feature type="chain" id="PRO_5042073749" description="Dolichol kinase" evidence="2">
    <location>
        <begin position="27"/>
        <end position="369"/>
    </location>
</feature>
<dbReference type="PANTHER" id="PTHR31303:SF1">
    <property type="entry name" value="CTP-DEPENDENT DIACYLGLYCEROL KINASE 1"/>
    <property type="match status" value="1"/>
</dbReference>
<dbReference type="GO" id="GO:0006654">
    <property type="term" value="P:phosphatidic acid biosynthetic process"/>
    <property type="evidence" value="ECO:0007669"/>
    <property type="project" value="TreeGrafter"/>
</dbReference>
<sequence>MALESISKRTDKILILLLLFVASADALNGRISHLGRPVPKTVTLTPSTHDTVNTLNLLHTSKEDAIQIESEIDVIENNSTLEENILRQLDKKTIAIGSFATGLVSVSALAKFGILNGPLDTSSQTYGAYTSGLIGQDIGMTILTAFLGYALVKLISLGYEKDLYGSKVSRKLSHVLSAPLFMVFYPLFSAADGSRFFAGVVIMSNIIRLYLAGIGLDEKLANSVSRSGDKSEALEGPFIYVCLFEIFTLLFWRNSPIGAVAISTMAAGDGMADLVGRKFGRNNKWWFSKEKSIAGTVAFVVASALTSFGVVQLFTTTGYIQSALLPIELLTRVSIISVICALVELLPFGDDNYNVPITAAILASLLLQY</sequence>
<dbReference type="GO" id="GO:0005789">
    <property type="term" value="C:endoplasmic reticulum membrane"/>
    <property type="evidence" value="ECO:0007669"/>
    <property type="project" value="TreeGrafter"/>
</dbReference>
<evidence type="ECO:0008006" key="5">
    <source>
        <dbReference type="Google" id="ProtNLM"/>
    </source>
</evidence>
<organism evidence="3 4">
    <name type="scientific">Cylindrotheca closterium</name>
    <dbReference type="NCBI Taxonomy" id="2856"/>
    <lineage>
        <taxon>Eukaryota</taxon>
        <taxon>Sar</taxon>
        <taxon>Stramenopiles</taxon>
        <taxon>Ochrophyta</taxon>
        <taxon>Bacillariophyta</taxon>
        <taxon>Bacillariophyceae</taxon>
        <taxon>Bacillariophycidae</taxon>
        <taxon>Bacillariales</taxon>
        <taxon>Bacillariaceae</taxon>
        <taxon>Cylindrotheca</taxon>
    </lineage>
</organism>
<gene>
    <name evidence="3" type="ORF">CYCCA115_LOCUS1958</name>
</gene>
<feature type="transmembrane region" description="Helical" evidence="1">
    <location>
        <begin position="194"/>
        <end position="212"/>
    </location>
</feature>
<dbReference type="GO" id="GO:0004143">
    <property type="term" value="F:ATP-dependent diacylglycerol kinase activity"/>
    <property type="evidence" value="ECO:0007669"/>
    <property type="project" value="InterPro"/>
</dbReference>
<keyword evidence="1" id="KW-0812">Transmembrane</keyword>
<keyword evidence="1" id="KW-1133">Transmembrane helix</keyword>
<feature type="signal peptide" evidence="2">
    <location>
        <begin position="1"/>
        <end position="26"/>
    </location>
</feature>
<keyword evidence="4" id="KW-1185">Reference proteome</keyword>
<feature type="transmembrane region" description="Helical" evidence="1">
    <location>
        <begin position="297"/>
        <end position="317"/>
    </location>
</feature>
<evidence type="ECO:0000313" key="3">
    <source>
        <dbReference type="EMBL" id="CAJ1930490.1"/>
    </source>
</evidence>
<evidence type="ECO:0000256" key="1">
    <source>
        <dbReference type="SAM" id="Phobius"/>
    </source>
</evidence>